<feature type="compositionally biased region" description="Low complexity" evidence="6">
    <location>
        <begin position="735"/>
        <end position="761"/>
    </location>
</feature>
<feature type="DNA-binding region" description="Homeobox" evidence="4">
    <location>
        <begin position="239"/>
        <end position="298"/>
    </location>
</feature>
<feature type="region of interest" description="Disordered" evidence="6">
    <location>
        <begin position="85"/>
        <end position="118"/>
    </location>
</feature>
<evidence type="ECO:0000313" key="9">
    <source>
        <dbReference type="Proteomes" id="UP001212152"/>
    </source>
</evidence>
<dbReference type="PROSITE" id="PS50071">
    <property type="entry name" value="HOMEOBOX_2"/>
    <property type="match status" value="1"/>
</dbReference>
<feature type="region of interest" description="Disordered" evidence="6">
    <location>
        <begin position="389"/>
        <end position="411"/>
    </location>
</feature>
<dbReference type="SUPFAM" id="SSF46689">
    <property type="entry name" value="Homeodomain-like"/>
    <property type="match status" value="1"/>
</dbReference>
<organism evidence="8 9">
    <name type="scientific">Geranomyces variabilis</name>
    <dbReference type="NCBI Taxonomy" id="109894"/>
    <lineage>
        <taxon>Eukaryota</taxon>
        <taxon>Fungi</taxon>
        <taxon>Fungi incertae sedis</taxon>
        <taxon>Chytridiomycota</taxon>
        <taxon>Chytridiomycota incertae sedis</taxon>
        <taxon>Chytridiomycetes</taxon>
        <taxon>Spizellomycetales</taxon>
        <taxon>Powellomycetaceae</taxon>
        <taxon>Geranomyces</taxon>
    </lineage>
</organism>
<evidence type="ECO:0000256" key="4">
    <source>
        <dbReference type="PROSITE-ProRule" id="PRU00108"/>
    </source>
</evidence>
<dbReference type="PROSITE" id="PS00027">
    <property type="entry name" value="HOMEOBOX_1"/>
    <property type="match status" value="1"/>
</dbReference>
<dbReference type="InterPro" id="IPR017970">
    <property type="entry name" value="Homeobox_CS"/>
</dbReference>
<dbReference type="CDD" id="cd00086">
    <property type="entry name" value="homeodomain"/>
    <property type="match status" value="1"/>
</dbReference>
<protein>
    <recommendedName>
        <fullName evidence="7">Homeobox domain-containing protein</fullName>
    </recommendedName>
</protein>
<dbReference type="EMBL" id="JADGJQ010000040">
    <property type="protein sequence ID" value="KAJ3176499.1"/>
    <property type="molecule type" value="Genomic_DNA"/>
</dbReference>
<feature type="region of interest" description="Disordered" evidence="6">
    <location>
        <begin position="132"/>
        <end position="213"/>
    </location>
</feature>
<feature type="compositionally biased region" description="Low complexity" evidence="6">
    <location>
        <begin position="89"/>
        <end position="100"/>
    </location>
</feature>
<comment type="subcellular location">
    <subcellularLocation>
        <location evidence="4 5">Nucleus</location>
    </subcellularLocation>
</comment>
<keyword evidence="3 4" id="KW-0539">Nucleus</keyword>
<feature type="compositionally biased region" description="Low complexity" evidence="6">
    <location>
        <begin position="136"/>
        <end position="152"/>
    </location>
</feature>
<feature type="compositionally biased region" description="Low complexity" evidence="6">
    <location>
        <begin position="389"/>
        <end position="398"/>
    </location>
</feature>
<evidence type="ECO:0000256" key="5">
    <source>
        <dbReference type="RuleBase" id="RU000682"/>
    </source>
</evidence>
<feature type="domain" description="Homeobox" evidence="7">
    <location>
        <begin position="237"/>
        <end position="297"/>
    </location>
</feature>
<evidence type="ECO:0000256" key="1">
    <source>
        <dbReference type="ARBA" id="ARBA00023125"/>
    </source>
</evidence>
<dbReference type="InterPro" id="IPR001356">
    <property type="entry name" value="HD"/>
</dbReference>
<sequence length="904" mass="99491">MSDQQQQQQQQAQQQQAPAPPRPARRERAPPLPLLSLGPTYAQPDPHSPHLLYSPAGSVDYGQTPLVGSPAIDYTAYAHPVYQQHQHHQLQLQQQQQLQHYGHAHLRPPASAPVGGLVPSLDYFSSHTATAPFSTQQHQHQHQQQQQQQQQPVKKKKPQKPRAAPPAALQTLSAAQANPSQARSSRRRDSKACALSAPPTAAPQLPIPDSQRKKPVELIFTTVETPASIKASIDEKNEPRKRRSRTSSSTLWLLQEAFDRDPMPTAEQRAQLAEAAGMSVRNVQVWFQNRRAKTKLDTRRGSAASTEAPVSAFVEIEPPVKTQVAPIATIVEEGSELQTPTSSAAPAAPAVAKAAEVPMAPPILTRHTSIDYGDYMVGHGYVPPSPSLPRRGSLLRSPDAPPALQPGYSSGTRVHPYFPSRMVSRRHSVFESRAPSTSHARYASAPNSRPHLYNHLPQAMSPVLPPSPLSNCSIAAPNRPIVGGGGVAPVAASSFVLNRETFTTFVDENQQSYVFGGPSQSHELASIANMACGNVSQPGPYVKTEAMLAPSSLSSDSDIDWIKMESDPEDVVGGWVKPVATTVADWAQHQPQLHPLQHHNHVQDMSNVLDYEHAIYNTADSLQQLTITSPLDLVQHSAATVPIEQYVHHPHDAYLAGLIHSADEYHDPQSYMHFYDQHRPQQQNHLIHQQHPTPLLDINGLPLSAQSLGQTVCDSQQHQSAQAHYTTPESLTVEPSSVAATTPVASTTTSPRSTTPRDSTSGHNHENQQQQQTQHFQQPHLNNVAHHQQQLPVQGFPYQSHIPLTPPQTQQLEEVPLVVDGKQPYHYLDAVVSQHHQQQQQQNHHHHLLQHQHDQHMHGIKSIIGNSNSQSLAIPAALRGHKRTNSWLRRSMSSPDIFADMNAL</sequence>
<dbReference type="Proteomes" id="UP001212152">
    <property type="component" value="Unassembled WGS sequence"/>
</dbReference>
<name>A0AAD5XLZ2_9FUNG</name>
<evidence type="ECO:0000256" key="2">
    <source>
        <dbReference type="ARBA" id="ARBA00023155"/>
    </source>
</evidence>
<comment type="caution">
    <text evidence="8">The sequence shown here is derived from an EMBL/GenBank/DDBJ whole genome shotgun (WGS) entry which is preliminary data.</text>
</comment>
<dbReference type="AlphaFoldDB" id="A0AAD5XLZ2"/>
<dbReference type="GO" id="GO:0000981">
    <property type="term" value="F:DNA-binding transcription factor activity, RNA polymerase II-specific"/>
    <property type="evidence" value="ECO:0007669"/>
    <property type="project" value="InterPro"/>
</dbReference>
<evidence type="ECO:0000256" key="6">
    <source>
        <dbReference type="SAM" id="MobiDB-lite"/>
    </source>
</evidence>
<gene>
    <name evidence="8" type="ORF">HDU87_005193</name>
</gene>
<feature type="region of interest" description="Disordered" evidence="6">
    <location>
        <begin position="712"/>
        <end position="776"/>
    </location>
</feature>
<accession>A0AAD5XLZ2</accession>
<dbReference type="GO" id="GO:0005634">
    <property type="term" value="C:nucleus"/>
    <property type="evidence" value="ECO:0007669"/>
    <property type="project" value="UniProtKB-SubCell"/>
</dbReference>
<feature type="region of interest" description="Disordered" evidence="6">
    <location>
        <begin position="1"/>
        <end position="56"/>
    </location>
</feature>
<keyword evidence="9" id="KW-1185">Reference proteome</keyword>
<evidence type="ECO:0000256" key="3">
    <source>
        <dbReference type="ARBA" id="ARBA00023242"/>
    </source>
</evidence>
<dbReference type="GO" id="GO:0003677">
    <property type="term" value="F:DNA binding"/>
    <property type="evidence" value="ECO:0007669"/>
    <property type="project" value="UniProtKB-UniRule"/>
</dbReference>
<keyword evidence="2 4" id="KW-0371">Homeobox</keyword>
<feature type="compositionally biased region" description="Low complexity" evidence="6">
    <location>
        <begin position="1"/>
        <end position="17"/>
    </location>
</feature>
<proteinExistence type="predicted"/>
<dbReference type="SMART" id="SM00389">
    <property type="entry name" value="HOX"/>
    <property type="match status" value="1"/>
</dbReference>
<dbReference type="InterPro" id="IPR009057">
    <property type="entry name" value="Homeodomain-like_sf"/>
</dbReference>
<feature type="compositionally biased region" description="Polar residues" evidence="6">
    <location>
        <begin position="712"/>
        <end position="734"/>
    </location>
</feature>
<evidence type="ECO:0000259" key="7">
    <source>
        <dbReference type="PROSITE" id="PS50071"/>
    </source>
</evidence>
<evidence type="ECO:0000313" key="8">
    <source>
        <dbReference type="EMBL" id="KAJ3176499.1"/>
    </source>
</evidence>
<dbReference type="Pfam" id="PF00046">
    <property type="entry name" value="Homeodomain"/>
    <property type="match status" value="1"/>
</dbReference>
<dbReference type="Gene3D" id="1.10.10.60">
    <property type="entry name" value="Homeodomain-like"/>
    <property type="match status" value="1"/>
</dbReference>
<keyword evidence="1 4" id="KW-0238">DNA-binding</keyword>
<reference evidence="8" key="1">
    <citation type="submission" date="2020-05" db="EMBL/GenBank/DDBJ databases">
        <title>Phylogenomic resolution of chytrid fungi.</title>
        <authorList>
            <person name="Stajich J.E."/>
            <person name="Amses K."/>
            <person name="Simmons R."/>
            <person name="Seto K."/>
            <person name="Myers J."/>
            <person name="Bonds A."/>
            <person name="Quandt C.A."/>
            <person name="Barry K."/>
            <person name="Liu P."/>
            <person name="Grigoriev I."/>
            <person name="Longcore J.E."/>
            <person name="James T.Y."/>
        </authorList>
    </citation>
    <scope>NUCLEOTIDE SEQUENCE</scope>
    <source>
        <strain evidence="8">JEL0379</strain>
    </source>
</reference>
<feature type="compositionally biased region" description="Polar residues" evidence="6">
    <location>
        <begin position="170"/>
        <end position="183"/>
    </location>
</feature>